<feature type="transmembrane region" description="Helical" evidence="1">
    <location>
        <begin position="47"/>
        <end position="70"/>
    </location>
</feature>
<evidence type="ECO:0000256" key="1">
    <source>
        <dbReference type="SAM" id="Phobius"/>
    </source>
</evidence>
<gene>
    <name evidence="2" type="ORF">BDV23DRAFT_163753</name>
</gene>
<reference evidence="2" key="1">
    <citation type="submission" date="2019-04" db="EMBL/GenBank/DDBJ databases">
        <title>Friends and foes A comparative genomics studyof 23 Aspergillus species from section Flavi.</title>
        <authorList>
            <consortium name="DOE Joint Genome Institute"/>
            <person name="Kjaerbolling I."/>
            <person name="Vesth T."/>
            <person name="Frisvad J.C."/>
            <person name="Nybo J.L."/>
            <person name="Theobald S."/>
            <person name="Kildgaard S."/>
            <person name="Isbrandt T."/>
            <person name="Kuo A."/>
            <person name="Sato A."/>
            <person name="Lyhne E.K."/>
            <person name="Kogle M.E."/>
            <person name="Wiebenga A."/>
            <person name="Kun R.S."/>
            <person name="Lubbers R.J."/>
            <person name="Makela M.R."/>
            <person name="Barry K."/>
            <person name="Chovatia M."/>
            <person name="Clum A."/>
            <person name="Daum C."/>
            <person name="Haridas S."/>
            <person name="He G."/>
            <person name="LaButti K."/>
            <person name="Lipzen A."/>
            <person name="Mondo S."/>
            <person name="Riley R."/>
            <person name="Salamov A."/>
            <person name="Simmons B.A."/>
            <person name="Magnuson J.K."/>
            <person name="Henrissat B."/>
            <person name="Mortensen U.H."/>
            <person name="Larsen T.O."/>
            <person name="Devries R.P."/>
            <person name="Grigoriev I.V."/>
            <person name="Machida M."/>
            <person name="Baker S.E."/>
            <person name="Andersen M.R."/>
        </authorList>
    </citation>
    <scope>NUCLEOTIDE SEQUENCE [LARGE SCALE GENOMIC DNA]</scope>
    <source>
        <strain evidence="2">IBT 14317</strain>
    </source>
</reference>
<sequence>MQPNACRIFFSLGWTFSFSAVSLLGFYEGRCRGLHKGFRYRFNRDWFLEMIPSFHVIDSLGFGFFTTVCFERTFSGE</sequence>
<protein>
    <submittedName>
        <fullName evidence="2">Uncharacterized protein</fullName>
    </submittedName>
</protein>
<keyword evidence="1" id="KW-0472">Membrane</keyword>
<name>A0A5N7BWF6_PETAA</name>
<keyword evidence="1" id="KW-1133">Transmembrane helix</keyword>
<keyword evidence="1" id="KW-0812">Transmembrane</keyword>
<feature type="transmembrane region" description="Helical" evidence="1">
    <location>
        <begin position="7"/>
        <end position="27"/>
    </location>
</feature>
<dbReference type="AlphaFoldDB" id="A0A5N7BWF6"/>
<proteinExistence type="predicted"/>
<evidence type="ECO:0000313" key="2">
    <source>
        <dbReference type="EMBL" id="KAE8386172.1"/>
    </source>
</evidence>
<dbReference type="EMBL" id="ML735317">
    <property type="protein sequence ID" value="KAE8386172.1"/>
    <property type="molecule type" value="Genomic_DNA"/>
</dbReference>
<organism evidence="2">
    <name type="scientific">Petromyces alliaceus</name>
    <name type="common">Aspergillus alliaceus</name>
    <dbReference type="NCBI Taxonomy" id="209559"/>
    <lineage>
        <taxon>Eukaryota</taxon>
        <taxon>Fungi</taxon>
        <taxon>Dikarya</taxon>
        <taxon>Ascomycota</taxon>
        <taxon>Pezizomycotina</taxon>
        <taxon>Eurotiomycetes</taxon>
        <taxon>Eurotiomycetidae</taxon>
        <taxon>Eurotiales</taxon>
        <taxon>Aspergillaceae</taxon>
        <taxon>Aspergillus</taxon>
        <taxon>Aspergillus subgen. Circumdati</taxon>
    </lineage>
</organism>
<dbReference type="Proteomes" id="UP000326877">
    <property type="component" value="Unassembled WGS sequence"/>
</dbReference>
<accession>A0A5N7BWF6</accession>